<proteinExistence type="predicted"/>
<gene>
    <name evidence="2" type="ORF">HMPREF1119_2055</name>
</gene>
<sequence length="533" mass="61397">MNNKNQPMGYEIEFLGANNEPLAYCKAEMSINGLPTSEYPWQADENGRIVFPPSLVEQEGKELRIKVVFWNEQYPKTEHSEIPEFTWIKGKRLVRLRAYNIYEIKPRTIANEKGEPETYTRPYHIVEQGNTWEIIEKEAGVNRYALIWENGLDEATPLSSLVGQKIYFPKGTRNNKPKSKKATTSSKLPPKNQQSNSNNQVEDKEVKKTNSSSKQPEKQVEDKKPEKTTKENKDNSVIQERSAHNEKPVDSAAYVSTCCCNRDVTLEEFTKIVKNKDAIAFLDYLNEYFRKYDINTCIGKAFFIANSLHESGEYKFLEEILPKGVQEKDVYDGYKGRGIMQLTWFDNYKGYGESVGESFLDDNKVRIAKEKKHAVGSGAWFWKKRGLNEYAINNDLITVSALINGGYNHFDERARYYRLSINALNVRFCENTDNKILSMLDNYLPFEDSEIYHNSKFIGECFGWGLWNDPGLSKAGKSKSSEEAKKGYIRFLEMAENKSYPFGYNKKKNKEKSRYGYSGTKAVNFAKDRLGKL</sequence>
<feature type="region of interest" description="Disordered" evidence="1">
    <location>
        <begin position="168"/>
        <end position="246"/>
    </location>
</feature>
<protein>
    <submittedName>
        <fullName evidence="2">Chitinase class I domain protein</fullName>
    </submittedName>
</protein>
<organism evidence="2 3">
    <name type="scientific">Haemophilus parainfluenzae HK2019</name>
    <dbReference type="NCBI Taxonomy" id="1095746"/>
    <lineage>
        <taxon>Bacteria</taxon>
        <taxon>Pseudomonadati</taxon>
        <taxon>Pseudomonadota</taxon>
        <taxon>Gammaproteobacteria</taxon>
        <taxon>Pasteurellales</taxon>
        <taxon>Pasteurellaceae</taxon>
        <taxon>Haemophilus</taxon>
    </lineage>
</organism>
<dbReference type="EMBL" id="AJTC01000014">
    <property type="protein sequence ID" value="EIJ30787.1"/>
    <property type="molecule type" value="Genomic_DNA"/>
</dbReference>
<feature type="compositionally biased region" description="Low complexity" evidence="1">
    <location>
        <begin position="182"/>
        <end position="200"/>
    </location>
</feature>
<evidence type="ECO:0000313" key="2">
    <source>
        <dbReference type="EMBL" id="EIJ30787.1"/>
    </source>
</evidence>
<comment type="caution">
    <text evidence="2">The sequence shown here is derived from an EMBL/GenBank/DDBJ whole genome shotgun (WGS) entry which is preliminary data.</text>
</comment>
<dbReference type="RefSeq" id="WP_005699575.1">
    <property type="nucleotide sequence ID" value="NZ_AJTC01000014.1"/>
</dbReference>
<dbReference type="SUPFAM" id="SSF53955">
    <property type="entry name" value="Lysozyme-like"/>
    <property type="match status" value="1"/>
</dbReference>
<dbReference type="Gene3D" id="1.10.530.10">
    <property type="match status" value="1"/>
</dbReference>
<feature type="compositionally biased region" description="Basic and acidic residues" evidence="1">
    <location>
        <begin position="215"/>
        <end position="234"/>
    </location>
</feature>
<keyword evidence="3" id="KW-1185">Reference proteome</keyword>
<accession>A0ABP2NYI9</accession>
<name>A0ABP2NYI9_HAEPA</name>
<dbReference type="Proteomes" id="UP000003778">
    <property type="component" value="Unassembled WGS sequence"/>
</dbReference>
<dbReference type="InterPro" id="IPR023346">
    <property type="entry name" value="Lysozyme-like_dom_sf"/>
</dbReference>
<reference evidence="2 3" key="1">
    <citation type="submission" date="2012-04" db="EMBL/GenBank/DDBJ databases">
        <authorList>
            <person name="Durkin A.S."/>
            <person name="McCorrison J."/>
            <person name="Torralba M."/>
            <person name="Gillis M."/>
            <person name="Methe B."/>
            <person name="Sutton G."/>
            <person name="Nelson K.E."/>
        </authorList>
    </citation>
    <scope>NUCLEOTIDE SEQUENCE [LARGE SCALE GENOMIC DNA]</scope>
    <source>
        <strain evidence="2 3">HK2019</strain>
    </source>
</reference>
<evidence type="ECO:0000256" key="1">
    <source>
        <dbReference type="SAM" id="MobiDB-lite"/>
    </source>
</evidence>
<evidence type="ECO:0000313" key="3">
    <source>
        <dbReference type="Proteomes" id="UP000003778"/>
    </source>
</evidence>